<keyword evidence="2" id="KW-0560">Oxidoreductase</keyword>
<evidence type="ECO:0000256" key="2">
    <source>
        <dbReference type="ARBA" id="ARBA00023002"/>
    </source>
</evidence>
<evidence type="ECO:0000313" key="5">
    <source>
        <dbReference type="EMBL" id="RDI73627.1"/>
    </source>
</evidence>
<dbReference type="GO" id="GO:0000287">
    <property type="term" value="F:magnesium ion binding"/>
    <property type="evidence" value="ECO:0007669"/>
    <property type="project" value="UniProtKB-ARBA"/>
</dbReference>
<dbReference type="PANTHER" id="PTHR11516:SF60">
    <property type="entry name" value="PYRUVATE DEHYDROGENASE E1 COMPONENT SUBUNIT ALPHA"/>
    <property type="match status" value="1"/>
</dbReference>
<evidence type="ECO:0000256" key="1">
    <source>
        <dbReference type="ARBA" id="ARBA00001964"/>
    </source>
</evidence>
<keyword evidence="5" id="KW-0670">Pyruvate</keyword>
<evidence type="ECO:0000313" key="6">
    <source>
        <dbReference type="Proteomes" id="UP000254134"/>
    </source>
</evidence>
<dbReference type="InterPro" id="IPR029061">
    <property type="entry name" value="THDP-binding"/>
</dbReference>
<dbReference type="AlphaFoldDB" id="A0A7M2YW06"/>
<dbReference type="GO" id="GO:0006086">
    <property type="term" value="P:pyruvate decarboxylation to acetyl-CoA"/>
    <property type="evidence" value="ECO:0007669"/>
    <property type="project" value="TreeGrafter"/>
</dbReference>
<evidence type="ECO:0000256" key="3">
    <source>
        <dbReference type="ARBA" id="ARBA00023052"/>
    </source>
</evidence>
<comment type="caution">
    <text evidence="5">The sequence shown here is derived from an EMBL/GenBank/DDBJ whole genome shotgun (WGS) entry which is preliminary data.</text>
</comment>
<organism evidence="5 6">
    <name type="scientific">Gaiella occulta</name>
    <dbReference type="NCBI Taxonomy" id="1002870"/>
    <lineage>
        <taxon>Bacteria</taxon>
        <taxon>Bacillati</taxon>
        <taxon>Actinomycetota</taxon>
        <taxon>Thermoleophilia</taxon>
        <taxon>Gaiellales</taxon>
        <taxon>Gaiellaceae</taxon>
        <taxon>Gaiella</taxon>
    </lineage>
</organism>
<gene>
    <name evidence="5" type="ORF">Gocc_2540</name>
</gene>
<dbReference type="SUPFAM" id="SSF52518">
    <property type="entry name" value="Thiamin diphosphate-binding fold (THDP-binding)"/>
    <property type="match status" value="1"/>
</dbReference>
<sequence>MEEIDFPTMEPLLAYRHVRLIRRFEERLVGLKTDGLILGSMHLCNGQEAIPVGACACLEQRDALTVTYRGHGWAIARGLPLAQLFAELQGRASELSGGLGGSPYFCSARHGFLGENSIVGAGVPIAMGAALASYFDGSGSVSLVAIGDGALNQGAVHEGLNMAGTMRLPLVVVVENNVYSELTPVRDMIPTATLVERAPMYGMAPATIDGNDVDAVESAVRQAVERARSGGGPSLIEAHTERLVGHYDLDPQHYRPAGEIEDAMTREPVGRLRSVIGDAEADRIDDEVEQELDAAVAASHNVPFPTTESVTEHLYA</sequence>
<dbReference type="PANTHER" id="PTHR11516">
    <property type="entry name" value="PYRUVATE DEHYDROGENASE E1 COMPONENT, ALPHA SUBUNIT BACTERIAL AND ORGANELLAR"/>
    <property type="match status" value="1"/>
</dbReference>
<accession>A0A7M2YW06</accession>
<keyword evidence="3" id="KW-0786">Thiamine pyrophosphate</keyword>
<comment type="cofactor">
    <cofactor evidence="1">
        <name>thiamine diphosphate</name>
        <dbReference type="ChEBI" id="CHEBI:58937"/>
    </cofactor>
</comment>
<protein>
    <submittedName>
        <fullName evidence="5">Pyruvate/2-oxoglutarate dehydrogenase complex dehydrogenase (E1) component</fullName>
    </submittedName>
</protein>
<name>A0A7M2YW06_9ACTN</name>
<reference evidence="6" key="2">
    <citation type="journal article" date="2019" name="MicrobiologyOpen">
        <title>High-quality draft genome sequence of Gaiella occulta isolated from a 150 meter deep mineral water borehole and comparison with the genome sequences of other deep-branching lineages of the phylum Actinobacteria.</title>
        <authorList>
            <person name="Severino R."/>
            <person name="Froufe H.J.C."/>
            <person name="Barroso C."/>
            <person name="Albuquerque L."/>
            <person name="Lobo-da-Cunha A."/>
            <person name="da Costa M.S."/>
            <person name="Egas C."/>
        </authorList>
    </citation>
    <scope>NUCLEOTIDE SEQUENCE [LARGE SCALE GENOMIC DNA]</scope>
    <source>
        <strain evidence="6">F2-233</strain>
    </source>
</reference>
<dbReference type="CDD" id="cd02000">
    <property type="entry name" value="TPP_E1_PDC_ADC_BCADC"/>
    <property type="match status" value="1"/>
</dbReference>
<reference evidence="5 6" key="1">
    <citation type="submission" date="2018-07" db="EMBL/GenBank/DDBJ databases">
        <title>High-quality-draft genome sequence of Gaiella occulta.</title>
        <authorList>
            <person name="Severino R."/>
            <person name="Froufe H.J.C."/>
            <person name="Rainey F.A."/>
            <person name="Barroso C."/>
            <person name="Albuquerque L."/>
            <person name="Lobo-Da-Cunha A."/>
            <person name="Da Costa M.S."/>
            <person name="Egas C."/>
        </authorList>
    </citation>
    <scope>NUCLEOTIDE SEQUENCE [LARGE SCALE GENOMIC DNA]</scope>
    <source>
        <strain evidence="5 6">F2-233</strain>
    </source>
</reference>
<dbReference type="Gene3D" id="3.40.50.970">
    <property type="match status" value="1"/>
</dbReference>
<dbReference type="Proteomes" id="UP000254134">
    <property type="component" value="Unassembled WGS sequence"/>
</dbReference>
<dbReference type="InterPro" id="IPR001017">
    <property type="entry name" value="DH_E1"/>
</dbReference>
<feature type="domain" description="Dehydrogenase E1 component" evidence="4">
    <location>
        <begin position="18"/>
        <end position="306"/>
    </location>
</feature>
<evidence type="ECO:0000259" key="4">
    <source>
        <dbReference type="Pfam" id="PF00676"/>
    </source>
</evidence>
<keyword evidence="6" id="KW-1185">Reference proteome</keyword>
<dbReference type="EMBL" id="QQZY01000007">
    <property type="protein sequence ID" value="RDI73627.1"/>
    <property type="molecule type" value="Genomic_DNA"/>
</dbReference>
<proteinExistence type="predicted"/>
<dbReference type="Pfam" id="PF00676">
    <property type="entry name" value="E1_dh"/>
    <property type="match status" value="1"/>
</dbReference>
<dbReference type="GO" id="GO:0004739">
    <property type="term" value="F:pyruvate dehydrogenase (acetyl-transferring) activity"/>
    <property type="evidence" value="ECO:0007669"/>
    <property type="project" value="TreeGrafter"/>
</dbReference>
<dbReference type="InterPro" id="IPR050642">
    <property type="entry name" value="PDH_E1_Alpha_Subunit"/>
</dbReference>